<proteinExistence type="predicted"/>
<dbReference type="PANTHER" id="PTHR43289:SF6">
    <property type="entry name" value="SERINE_THREONINE-PROTEIN KINASE NEKL-3"/>
    <property type="match status" value="1"/>
</dbReference>
<dbReference type="Gene3D" id="1.10.510.10">
    <property type="entry name" value="Transferase(Phosphotransferase) domain 1"/>
    <property type="match status" value="1"/>
</dbReference>
<dbReference type="PROSITE" id="PS50011">
    <property type="entry name" value="PROTEIN_KINASE_DOM"/>
    <property type="match status" value="1"/>
</dbReference>
<evidence type="ECO:0000256" key="8">
    <source>
        <dbReference type="PROSITE-ProRule" id="PRU10141"/>
    </source>
</evidence>
<reference evidence="11 12" key="1">
    <citation type="submission" date="2018-12" db="EMBL/GenBank/DDBJ databases">
        <title>Sequencing of bacterial isolates from soil warming experiment in Harvard Forest, Massachusetts, USA.</title>
        <authorList>
            <person name="Deangelis K."/>
        </authorList>
    </citation>
    <scope>NUCLEOTIDE SEQUENCE [LARGE SCALE GENOMIC DNA]</scope>
    <source>
        <strain evidence="11 12">EB153</strain>
    </source>
</reference>
<dbReference type="Pfam" id="PF13424">
    <property type="entry name" value="TPR_12"/>
    <property type="match status" value="4"/>
</dbReference>
<dbReference type="EMBL" id="RSDW01000001">
    <property type="protein sequence ID" value="RSL16538.1"/>
    <property type="molecule type" value="Genomic_DNA"/>
</dbReference>
<evidence type="ECO:0000256" key="1">
    <source>
        <dbReference type="ARBA" id="ARBA00012513"/>
    </source>
</evidence>
<feature type="repeat" description="TPR" evidence="7">
    <location>
        <begin position="657"/>
        <end position="690"/>
    </location>
</feature>
<feature type="repeat" description="TPR" evidence="7">
    <location>
        <begin position="892"/>
        <end position="925"/>
    </location>
</feature>
<evidence type="ECO:0000256" key="9">
    <source>
        <dbReference type="SAM" id="MobiDB-lite"/>
    </source>
</evidence>
<accession>A0A3R9NY59</accession>
<evidence type="ECO:0000313" key="12">
    <source>
        <dbReference type="Proteomes" id="UP000269669"/>
    </source>
</evidence>
<dbReference type="InterPro" id="IPR011009">
    <property type="entry name" value="Kinase-like_dom_sf"/>
</dbReference>
<feature type="region of interest" description="Disordered" evidence="9">
    <location>
        <begin position="1"/>
        <end position="55"/>
    </location>
</feature>
<evidence type="ECO:0000256" key="7">
    <source>
        <dbReference type="PROSITE-ProRule" id="PRU00339"/>
    </source>
</evidence>
<name>A0A3R9NY59_9BACT</name>
<organism evidence="11 12">
    <name type="scientific">Edaphobacter aggregans</name>
    <dbReference type="NCBI Taxonomy" id="570835"/>
    <lineage>
        <taxon>Bacteria</taxon>
        <taxon>Pseudomonadati</taxon>
        <taxon>Acidobacteriota</taxon>
        <taxon>Terriglobia</taxon>
        <taxon>Terriglobales</taxon>
        <taxon>Acidobacteriaceae</taxon>
        <taxon>Edaphobacter</taxon>
    </lineage>
</organism>
<dbReference type="Gene3D" id="1.25.40.10">
    <property type="entry name" value="Tetratricopeptide repeat domain"/>
    <property type="match status" value="5"/>
</dbReference>
<dbReference type="SMART" id="SM00220">
    <property type="entry name" value="S_TKc"/>
    <property type="match status" value="1"/>
</dbReference>
<evidence type="ECO:0000313" key="11">
    <source>
        <dbReference type="EMBL" id="RSL16538.1"/>
    </source>
</evidence>
<evidence type="ECO:0000259" key="10">
    <source>
        <dbReference type="PROSITE" id="PS50011"/>
    </source>
</evidence>
<comment type="caution">
    <text evidence="11">The sequence shown here is derived from an EMBL/GenBank/DDBJ whole genome shotgun (WGS) entry which is preliminary data.</text>
</comment>
<dbReference type="InterPro" id="IPR019734">
    <property type="entry name" value="TPR_rpt"/>
</dbReference>
<keyword evidence="7" id="KW-0802">TPR repeat</keyword>
<dbReference type="InterPro" id="IPR000719">
    <property type="entry name" value="Prot_kinase_dom"/>
</dbReference>
<dbReference type="FunFam" id="1.10.510.10:FF:000021">
    <property type="entry name" value="Serine/threonine protein kinase"/>
    <property type="match status" value="1"/>
</dbReference>
<keyword evidence="12" id="KW-1185">Reference proteome</keyword>
<dbReference type="Gene3D" id="3.30.200.20">
    <property type="entry name" value="Phosphorylase Kinase, domain 1"/>
    <property type="match status" value="1"/>
</dbReference>
<feature type="repeat" description="TPR" evidence="7">
    <location>
        <begin position="852"/>
        <end position="885"/>
    </location>
</feature>
<feature type="repeat" description="TPR" evidence="7">
    <location>
        <begin position="732"/>
        <end position="765"/>
    </location>
</feature>
<dbReference type="Gene3D" id="3.40.50.10610">
    <property type="entry name" value="ABC-type transport auxiliary lipoprotein component"/>
    <property type="match status" value="1"/>
</dbReference>
<dbReference type="EC" id="2.7.11.1" evidence="1"/>
<dbReference type="RefSeq" id="WP_185827098.1">
    <property type="nucleotide sequence ID" value="NZ_RSDW01000001.1"/>
</dbReference>
<evidence type="ECO:0000256" key="3">
    <source>
        <dbReference type="ARBA" id="ARBA00022679"/>
    </source>
</evidence>
<feature type="repeat" description="TPR" evidence="7">
    <location>
        <begin position="812"/>
        <end position="845"/>
    </location>
</feature>
<evidence type="ECO:0000256" key="6">
    <source>
        <dbReference type="ARBA" id="ARBA00022840"/>
    </source>
</evidence>
<dbReference type="SMART" id="SM00028">
    <property type="entry name" value="TPR"/>
    <property type="match status" value="10"/>
</dbReference>
<keyword evidence="3" id="KW-0808">Transferase</keyword>
<keyword evidence="4 8" id="KW-0547">Nucleotide-binding</keyword>
<dbReference type="PANTHER" id="PTHR43289">
    <property type="entry name" value="MITOGEN-ACTIVATED PROTEIN KINASE KINASE KINASE 20-RELATED"/>
    <property type="match status" value="1"/>
</dbReference>
<gene>
    <name evidence="11" type="ORF">EDE15_2056</name>
</gene>
<keyword evidence="2 11" id="KW-0723">Serine/threonine-protein kinase</keyword>
<sequence>MRTPLKGESSSAGELSSDAPTLFGAPDAERYKESSQTYGGSRLSQDGPRSYPGTGGQPILEVGSVVAHRYEIVALLGEGGMGAVYKAKDLELNRTIALKTIRHELGGNLAIVERFKQELILSTQVTHRNVVRIFDLGESDRMKFITMEYIEGKDLRTIIYERGKLPPDEVVDIIAQVCRALDAAHSVGVIHRDLKPQNIMRDQNGRILVMDFGLARTLEGDGMTMSGALVGTMEYMSPEQALSKSLDQRSDIYSLGLIFYELLSGESPFRADTALASLIRRTQERAMPLSQCTSNISGPLDQIVARCLEREVEFRYQSVTEVLADLELWQRKGVVSMVTSQATRRQPVLSMWLWEKRWWLWGAAALALVFGIAGYVGVNSKSASPTSKELGAAVQGMSLAILPFRNSSGDANDAWIGASVADMLSTDIGQSAHLRTVSTDRLHQVLSDLRIGPDTVIDPDTVRRVAQFSNADIVVSGQYARFGDQIVIDATIRDIKRGQSVAVKAQALAKDLPTAIDSLADSVRKNLSLSPDVLQELKAQSFKPNSTSVEALRNYNEGLALMREGKNLDAYKSFQVATKDDPQFALALSRLAEVQSELGFESDAEQSSRRATELASSEDLPLPEKYLITANHARIIKDNKQAIEAYKNLAASWPSDVDVQYNLGGLYIATGDYAKARDMFSKILQADPKNIKALWQMGVVEALFFGNPQAALDSLSKGLNLATQVDNQEQKALILLSMGISYKKLNNPEEALRNFEESIAINEKIGQKRGVAAALAEVANLQAQRGNTDVALTDFNKALALLREIGMKKEAGDTLVDIGVVYQDRGEYDQALQRYKEALQIQRETGDQNYEALCLYNIADVYLAKSDTDNAFTYYQQALQLREKLGVSARISETLGGLAEAYTQTGQYDAALTSLMRGLELSRQVGDARQTALLSHQIGLVFEYQGRFGAAVKSMQESTKTLRDRGEHGSDMAILLNDLAGALARAGRGDESSKPLDEAEAIAREVKNDALIAQILNTRGDVAFYRGDIKSADQFYKSALALSAHAKDNDTLVLSKLNVARMAMAQDHPKEALGMLRPLNSSDTANAYLSLQRAIANAQAEVDTGDYAKAERDLEQSLVRSEKAGTRLDSARINYLLGTSMRLRGTAEKGRSSYYYGETLRLLDAIRADPGAENVLHRADLKTIYDDARQWKM</sequence>
<feature type="domain" description="Protein kinase" evidence="10">
    <location>
        <begin position="70"/>
        <end position="328"/>
    </location>
</feature>
<dbReference type="CDD" id="cd14014">
    <property type="entry name" value="STKc_PknB_like"/>
    <property type="match status" value="1"/>
</dbReference>
<dbReference type="GO" id="GO:0005524">
    <property type="term" value="F:ATP binding"/>
    <property type="evidence" value="ECO:0007669"/>
    <property type="project" value="UniProtKB-UniRule"/>
</dbReference>
<dbReference type="InterPro" id="IPR011990">
    <property type="entry name" value="TPR-like_helical_dom_sf"/>
</dbReference>
<feature type="binding site" evidence="8">
    <location>
        <position position="99"/>
    </location>
    <ligand>
        <name>ATP</name>
        <dbReference type="ChEBI" id="CHEBI:30616"/>
    </ligand>
</feature>
<protein>
    <recommendedName>
        <fullName evidence="1">non-specific serine/threonine protein kinase</fullName>
        <ecNumber evidence="1">2.7.11.1</ecNumber>
    </recommendedName>
</protein>
<dbReference type="Pfam" id="PF14559">
    <property type="entry name" value="TPR_19"/>
    <property type="match status" value="1"/>
</dbReference>
<dbReference type="Proteomes" id="UP000269669">
    <property type="component" value="Unassembled WGS sequence"/>
</dbReference>
<dbReference type="GO" id="GO:0004674">
    <property type="term" value="F:protein serine/threonine kinase activity"/>
    <property type="evidence" value="ECO:0007669"/>
    <property type="project" value="UniProtKB-KW"/>
</dbReference>
<evidence type="ECO:0000256" key="5">
    <source>
        <dbReference type="ARBA" id="ARBA00022777"/>
    </source>
</evidence>
<dbReference type="Pfam" id="PF00069">
    <property type="entry name" value="Pkinase"/>
    <property type="match status" value="1"/>
</dbReference>
<dbReference type="PROSITE" id="PS00107">
    <property type="entry name" value="PROTEIN_KINASE_ATP"/>
    <property type="match status" value="1"/>
</dbReference>
<dbReference type="AlphaFoldDB" id="A0A3R9NY59"/>
<dbReference type="SUPFAM" id="SSF48452">
    <property type="entry name" value="TPR-like"/>
    <property type="match status" value="2"/>
</dbReference>
<dbReference type="SUPFAM" id="SSF56112">
    <property type="entry name" value="Protein kinase-like (PK-like)"/>
    <property type="match status" value="1"/>
</dbReference>
<evidence type="ECO:0000256" key="4">
    <source>
        <dbReference type="ARBA" id="ARBA00022741"/>
    </source>
</evidence>
<evidence type="ECO:0000256" key="2">
    <source>
        <dbReference type="ARBA" id="ARBA00022527"/>
    </source>
</evidence>
<keyword evidence="6 8" id="KW-0067">ATP-binding</keyword>
<dbReference type="InterPro" id="IPR017441">
    <property type="entry name" value="Protein_kinase_ATP_BS"/>
</dbReference>
<dbReference type="PROSITE" id="PS50293">
    <property type="entry name" value="TPR_REGION"/>
    <property type="match status" value="2"/>
</dbReference>
<keyword evidence="5 11" id="KW-0418">Kinase</keyword>
<dbReference type="PROSITE" id="PS50005">
    <property type="entry name" value="TPR"/>
    <property type="match status" value="5"/>
</dbReference>
<feature type="compositionally biased region" description="Polar residues" evidence="9">
    <location>
        <begin position="34"/>
        <end position="44"/>
    </location>
</feature>